<dbReference type="AlphaFoldDB" id="A0A0B0P3X9"/>
<feature type="region of interest" description="Disordered" evidence="1">
    <location>
        <begin position="1"/>
        <end position="24"/>
    </location>
</feature>
<organism evidence="2 3">
    <name type="scientific">Gossypium arboreum</name>
    <name type="common">Tree cotton</name>
    <name type="synonym">Gossypium nanking</name>
    <dbReference type="NCBI Taxonomy" id="29729"/>
    <lineage>
        <taxon>Eukaryota</taxon>
        <taxon>Viridiplantae</taxon>
        <taxon>Streptophyta</taxon>
        <taxon>Embryophyta</taxon>
        <taxon>Tracheophyta</taxon>
        <taxon>Spermatophyta</taxon>
        <taxon>Magnoliopsida</taxon>
        <taxon>eudicotyledons</taxon>
        <taxon>Gunneridae</taxon>
        <taxon>Pentapetalae</taxon>
        <taxon>rosids</taxon>
        <taxon>malvids</taxon>
        <taxon>Malvales</taxon>
        <taxon>Malvaceae</taxon>
        <taxon>Malvoideae</taxon>
        <taxon>Gossypium</taxon>
    </lineage>
</organism>
<protein>
    <submittedName>
        <fullName evidence="2">Uncharacterized protein</fullName>
    </submittedName>
</protein>
<dbReference type="Proteomes" id="UP000032142">
    <property type="component" value="Unassembled WGS sequence"/>
</dbReference>
<keyword evidence="3" id="KW-1185">Reference proteome</keyword>
<evidence type="ECO:0000313" key="3">
    <source>
        <dbReference type="Proteomes" id="UP000032142"/>
    </source>
</evidence>
<name>A0A0B0P3X9_GOSAR</name>
<gene>
    <name evidence="2" type="ORF">F383_25536</name>
</gene>
<dbReference type="EMBL" id="KN413842">
    <property type="protein sequence ID" value="KHG19745.1"/>
    <property type="molecule type" value="Genomic_DNA"/>
</dbReference>
<sequence>MSLNTEGNKQSKKIKTSQDLKRRI</sequence>
<reference evidence="3" key="1">
    <citation type="submission" date="2014-09" db="EMBL/GenBank/DDBJ databases">
        <authorList>
            <person name="Mudge J."/>
            <person name="Ramaraj T."/>
            <person name="Lindquist I.E."/>
            <person name="Bharti A.K."/>
            <person name="Sundararajan A."/>
            <person name="Cameron C.T."/>
            <person name="Woodward J.E."/>
            <person name="May G.D."/>
            <person name="Brubaker C."/>
            <person name="Broadhvest J."/>
            <person name="Wilkins T.A."/>
        </authorList>
    </citation>
    <scope>NUCLEOTIDE SEQUENCE</scope>
    <source>
        <strain evidence="3">cv. AKA8401</strain>
    </source>
</reference>
<evidence type="ECO:0000313" key="2">
    <source>
        <dbReference type="EMBL" id="KHG19745.1"/>
    </source>
</evidence>
<proteinExistence type="predicted"/>
<evidence type="ECO:0000256" key="1">
    <source>
        <dbReference type="SAM" id="MobiDB-lite"/>
    </source>
</evidence>
<accession>A0A0B0P3X9</accession>